<evidence type="ECO:0000313" key="2">
    <source>
        <dbReference type="EMBL" id="RGX80840.1"/>
    </source>
</evidence>
<dbReference type="Proteomes" id="UP000286075">
    <property type="component" value="Unassembled WGS sequence"/>
</dbReference>
<sequence length="84" mass="9692">MNDILHQNNEKEKKISKAFKSWVFNTMEGGERGNCRTEGINYFYLLRIQKMIPVCLSFFAAWLTRLVLSGILSSFHYSCPQGAL</sequence>
<feature type="transmembrane region" description="Helical" evidence="1">
    <location>
        <begin position="51"/>
        <end position="68"/>
    </location>
</feature>
<evidence type="ECO:0000313" key="3">
    <source>
        <dbReference type="Proteomes" id="UP000286075"/>
    </source>
</evidence>
<comment type="caution">
    <text evidence="2">The sequence shown here is derived from an EMBL/GenBank/DDBJ whole genome shotgun (WGS) entry which is preliminary data.</text>
</comment>
<keyword evidence="1" id="KW-0812">Transmembrane</keyword>
<protein>
    <submittedName>
        <fullName evidence="2">Uncharacterized protein</fullName>
    </submittedName>
</protein>
<accession>A0A413HAV1</accession>
<keyword evidence="1" id="KW-0472">Membrane</keyword>
<organism evidence="2 3">
    <name type="scientific">Bacteroides stercorirosoris</name>
    <dbReference type="NCBI Taxonomy" id="871324"/>
    <lineage>
        <taxon>Bacteria</taxon>
        <taxon>Pseudomonadati</taxon>
        <taxon>Bacteroidota</taxon>
        <taxon>Bacteroidia</taxon>
        <taxon>Bacteroidales</taxon>
        <taxon>Bacteroidaceae</taxon>
        <taxon>Bacteroides</taxon>
    </lineage>
</organism>
<evidence type="ECO:0000256" key="1">
    <source>
        <dbReference type="SAM" id="Phobius"/>
    </source>
</evidence>
<keyword evidence="1" id="KW-1133">Transmembrane helix</keyword>
<proteinExistence type="predicted"/>
<dbReference type="EMBL" id="QSCF01000002">
    <property type="protein sequence ID" value="RGX80840.1"/>
    <property type="molecule type" value="Genomic_DNA"/>
</dbReference>
<gene>
    <name evidence="2" type="ORF">DXA68_02640</name>
</gene>
<reference evidence="2 3" key="1">
    <citation type="submission" date="2018-08" db="EMBL/GenBank/DDBJ databases">
        <title>A genome reference for cultivated species of the human gut microbiota.</title>
        <authorList>
            <person name="Zou Y."/>
            <person name="Xue W."/>
            <person name="Luo G."/>
        </authorList>
    </citation>
    <scope>NUCLEOTIDE SEQUENCE [LARGE SCALE GENOMIC DNA]</scope>
    <source>
        <strain evidence="2 3">OF03-9BH</strain>
    </source>
</reference>
<dbReference type="AlphaFoldDB" id="A0A413HAV1"/>
<name>A0A413HAV1_9BACE</name>